<dbReference type="InterPro" id="IPR044730">
    <property type="entry name" value="RNase_H-like_dom_plant"/>
</dbReference>
<feature type="domain" description="Reverse transcriptase zinc-binding" evidence="2">
    <location>
        <begin position="92"/>
        <end position="156"/>
    </location>
</feature>
<dbReference type="GO" id="GO:0003676">
    <property type="term" value="F:nucleic acid binding"/>
    <property type="evidence" value="ECO:0007669"/>
    <property type="project" value="InterPro"/>
</dbReference>
<comment type="caution">
    <text evidence="3">The sequence shown here is derived from an EMBL/GenBank/DDBJ whole genome shotgun (WGS) entry which is preliminary data.</text>
</comment>
<dbReference type="PANTHER" id="PTHR47074">
    <property type="entry name" value="BNAC02G40300D PROTEIN"/>
    <property type="match status" value="1"/>
</dbReference>
<accession>A0AAW0KPV0</accession>
<protein>
    <submittedName>
        <fullName evidence="3">Ribonuclease h protein</fullName>
    </submittedName>
</protein>
<dbReference type="Gene3D" id="3.30.420.10">
    <property type="entry name" value="Ribonuclease H-like superfamily/Ribonuclease H"/>
    <property type="match status" value="1"/>
</dbReference>
<feature type="domain" description="RNase H type-1" evidence="1">
    <location>
        <begin position="277"/>
        <end position="399"/>
    </location>
</feature>
<dbReference type="SUPFAM" id="SSF53098">
    <property type="entry name" value="Ribonuclease H-like"/>
    <property type="match status" value="1"/>
</dbReference>
<dbReference type="PANTHER" id="PTHR47074:SF48">
    <property type="entry name" value="POLYNUCLEOTIDYL TRANSFERASE, RIBONUCLEASE H-LIKE SUPERFAMILY PROTEIN"/>
    <property type="match status" value="1"/>
</dbReference>
<evidence type="ECO:0000313" key="4">
    <source>
        <dbReference type="Proteomes" id="UP000237347"/>
    </source>
</evidence>
<dbReference type="InterPro" id="IPR052929">
    <property type="entry name" value="RNase_H-like_EbsB-rel"/>
</dbReference>
<dbReference type="Pfam" id="PF13966">
    <property type="entry name" value="zf-RVT"/>
    <property type="match status" value="1"/>
</dbReference>
<dbReference type="InterPro" id="IPR002156">
    <property type="entry name" value="RNaseH_domain"/>
</dbReference>
<evidence type="ECO:0000313" key="3">
    <source>
        <dbReference type="EMBL" id="KAK7840646.1"/>
    </source>
</evidence>
<organism evidence="3 4">
    <name type="scientific">Quercus suber</name>
    <name type="common">Cork oak</name>
    <dbReference type="NCBI Taxonomy" id="58331"/>
    <lineage>
        <taxon>Eukaryota</taxon>
        <taxon>Viridiplantae</taxon>
        <taxon>Streptophyta</taxon>
        <taxon>Embryophyta</taxon>
        <taxon>Tracheophyta</taxon>
        <taxon>Spermatophyta</taxon>
        <taxon>Magnoliopsida</taxon>
        <taxon>eudicotyledons</taxon>
        <taxon>Gunneridae</taxon>
        <taxon>Pentapetalae</taxon>
        <taxon>rosids</taxon>
        <taxon>fabids</taxon>
        <taxon>Fagales</taxon>
        <taxon>Fagaceae</taxon>
        <taxon>Quercus</taxon>
    </lineage>
</organism>
<dbReference type="InterPro" id="IPR012337">
    <property type="entry name" value="RNaseH-like_sf"/>
</dbReference>
<dbReference type="InterPro" id="IPR036397">
    <property type="entry name" value="RNaseH_sf"/>
</dbReference>
<proteinExistence type="predicted"/>
<dbReference type="CDD" id="cd06222">
    <property type="entry name" value="RNase_H_like"/>
    <property type="match status" value="1"/>
</dbReference>
<dbReference type="Proteomes" id="UP000237347">
    <property type="component" value="Unassembled WGS sequence"/>
</dbReference>
<dbReference type="InterPro" id="IPR026960">
    <property type="entry name" value="RVT-Znf"/>
</dbReference>
<evidence type="ECO:0000259" key="1">
    <source>
        <dbReference type="Pfam" id="PF13456"/>
    </source>
</evidence>
<reference evidence="3 4" key="1">
    <citation type="journal article" date="2018" name="Sci. Data">
        <title>The draft genome sequence of cork oak.</title>
        <authorList>
            <person name="Ramos A.M."/>
            <person name="Usie A."/>
            <person name="Barbosa P."/>
            <person name="Barros P.M."/>
            <person name="Capote T."/>
            <person name="Chaves I."/>
            <person name="Simoes F."/>
            <person name="Abreu I."/>
            <person name="Carrasquinho I."/>
            <person name="Faro C."/>
            <person name="Guimaraes J.B."/>
            <person name="Mendonca D."/>
            <person name="Nobrega F."/>
            <person name="Rodrigues L."/>
            <person name="Saibo N.J.M."/>
            <person name="Varela M.C."/>
            <person name="Egas C."/>
            <person name="Matos J."/>
            <person name="Miguel C.M."/>
            <person name="Oliveira M.M."/>
            <person name="Ricardo C.P."/>
            <person name="Goncalves S."/>
        </authorList>
    </citation>
    <scope>NUCLEOTIDE SEQUENCE [LARGE SCALE GENOMIC DNA]</scope>
    <source>
        <strain evidence="4">cv. HL8</strain>
    </source>
</reference>
<gene>
    <name evidence="3" type="ORF">CFP56_016402</name>
</gene>
<sequence>MVWRIGNGRSIRIKEDKWLPLKANRSIVSPIPTIEPGARVNILIKAETGEWNTPEIQRLFLPHEAATICGIPLSARLPQDRIIWGLTPSGTFTTKSAYKLLVSHASTNLAGTSSLAPQNKFWNDLWKLRVPNKIKHFAWRACNSSLPTMVNLQHRHELHALWACSKLAEVWRSLNWTQQAADVQVSSFQDLMEMFMQTDEDYRKEIFITVAWLLWNRRNASRVGRPTQPLHKITQMAGSYLQEFLNAQEPARDNIEPTPIQQLQQWRPPDAHFFKANFDAAVFKSENLAGLGVVIRDWRGEAIGALTTSVPLAQTVAELEALACRRAVQFAREIGLTQVMFEGDSSTVIQAVQEGSSNVLPYGHVIEDIRMLALEFQSSVFTHVSRAYNVVADALAKKAKTCRGTQVWLEELPEDIASLAGFDVH</sequence>
<dbReference type="AlphaFoldDB" id="A0AAW0KPV0"/>
<evidence type="ECO:0000259" key="2">
    <source>
        <dbReference type="Pfam" id="PF13966"/>
    </source>
</evidence>
<name>A0AAW0KPV0_QUESU</name>
<dbReference type="Pfam" id="PF13456">
    <property type="entry name" value="RVT_3"/>
    <property type="match status" value="1"/>
</dbReference>
<dbReference type="GO" id="GO:0004523">
    <property type="term" value="F:RNA-DNA hybrid ribonuclease activity"/>
    <property type="evidence" value="ECO:0007669"/>
    <property type="project" value="InterPro"/>
</dbReference>
<keyword evidence="4" id="KW-1185">Reference proteome</keyword>
<dbReference type="EMBL" id="PKMF04000257">
    <property type="protein sequence ID" value="KAK7840646.1"/>
    <property type="molecule type" value="Genomic_DNA"/>
</dbReference>